<sequence length="417" mass="43867">MGAAVSLSQEAVEVVPGEVATIDLTIRNTGGVVDQFMLDVMGAATEWTTVEPQSVNLMPDQEATARIEFAPPRSSDVAAEELYFAVRVMSVEDTENTVVEEGVVEVREFRELAAEIVPSRTTGRRKGRTQLAVDNLGNTMAFVSLNGFDPADEVGVDFRQHSVDIPAGRTVLVRTVVRPWRRFFKGADKTHSFEVNVVPSHGTPIKTSGTYVQTQLLPRGLLAALGIVVAGVVVLAALMMTVLKPKVVSTASDAPPGVSGAAGTSSSGPSSAASSSAPSSSSAAPSSSVSPSGGVQPSGSPLPPSSAAPEPIDFRIVADPKPGAGYVSFAYQPPAGKTLLVSDLMIENPNGDLGTLRIQRNDSVLMQFGLANFKDMERTFSQPIVFRPGQRVVVSVKCDNTGDTKCGTSVYFTGQVR</sequence>
<proteinExistence type="predicted"/>
<evidence type="ECO:0008006" key="5">
    <source>
        <dbReference type="Google" id="ProtNLM"/>
    </source>
</evidence>
<name>A0A0F0H0L0_LENAE</name>
<evidence type="ECO:0000256" key="1">
    <source>
        <dbReference type="SAM" id="MobiDB-lite"/>
    </source>
</evidence>
<dbReference type="AlphaFoldDB" id="A0A0F0H0L0"/>
<dbReference type="PATRIC" id="fig|68170.10.peg.3203"/>
<evidence type="ECO:0000313" key="3">
    <source>
        <dbReference type="EMBL" id="KJK49254.1"/>
    </source>
</evidence>
<organism evidence="3 4">
    <name type="scientific">Lentzea aerocolonigenes</name>
    <name type="common">Lechevalieria aerocolonigenes</name>
    <name type="synonym">Saccharothrix aerocolonigenes</name>
    <dbReference type="NCBI Taxonomy" id="68170"/>
    <lineage>
        <taxon>Bacteria</taxon>
        <taxon>Bacillati</taxon>
        <taxon>Actinomycetota</taxon>
        <taxon>Actinomycetes</taxon>
        <taxon>Pseudonocardiales</taxon>
        <taxon>Pseudonocardiaceae</taxon>
        <taxon>Lentzea</taxon>
    </lineage>
</organism>
<keyword evidence="2" id="KW-0812">Transmembrane</keyword>
<feature type="region of interest" description="Disordered" evidence="1">
    <location>
        <begin position="252"/>
        <end position="310"/>
    </location>
</feature>
<protein>
    <recommendedName>
        <fullName evidence="5">Hydrolytic protein</fullName>
    </recommendedName>
</protein>
<gene>
    <name evidence="3" type="ORF">UK23_14925</name>
</gene>
<evidence type="ECO:0000313" key="4">
    <source>
        <dbReference type="Proteomes" id="UP000033393"/>
    </source>
</evidence>
<accession>A0A0F0H0L0</accession>
<reference evidence="3 4" key="1">
    <citation type="submission" date="2015-02" db="EMBL/GenBank/DDBJ databases">
        <authorList>
            <person name="Ju K.-S."/>
            <person name="Doroghazi J.R."/>
            <person name="Metcalf W."/>
        </authorList>
    </citation>
    <scope>NUCLEOTIDE SEQUENCE [LARGE SCALE GENOMIC DNA]</scope>
    <source>
        <strain evidence="3 4">NRRL B-16140</strain>
    </source>
</reference>
<keyword evidence="2" id="KW-1133">Transmembrane helix</keyword>
<comment type="caution">
    <text evidence="3">The sequence shown here is derived from an EMBL/GenBank/DDBJ whole genome shotgun (WGS) entry which is preliminary data.</text>
</comment>
<dbReference type="Proteomes" id="UP000033393">
    <property type="component" value="Unassembled WGS sequence"/>
</dbReference>
<dbReference type="EMBL" id="JYJG01000087">
    <property type="protein sequence ID" value="KJK49254.1"/>
    <property type="molecule type" value="Genomic_DNA"/>
</dbReference>
<keyword evidence="4" id="KW-1185">Reference proteome</keyword>
<feature type="compositionally biased region" description="Low complexity" evidence="1">
    <location>
        <begin position="254"/>
        <end position="299"/>
    </location>
</feature>
<keyword evidence="2" id="KW-0472">Membrane</keyword>
<evidence type="ECO:0000256" key="2">
    <source>
        <dbReference type="SAM" id="Phobius"/>
    </source>
</evidence>
<feature type="transmembrane region" description="Helical" evidence="2">
    <location>
        <begin position="221"/>
        <end position="243"/>
    </location>
</feature>